<evidence type="ECO:0000256" key="1">
    <source>
        <dbReference type="SAM" id="MobiDB-lite"/>
    </source>
</evidence>
<sequence length="210" mass="23430">MSEQVEKKPSTSKIVPSGLTAKSNRKPCATNIVPFNASLFSILSIVGALQLAALSPNIGSFISVIVSIFTYEWINLHFSSMTRSRRACFDVANVLETYQPRARTHGHLFVPDPPTPCVKIAEEGNAHDMPKEKNAFTNARDSHYENMYQKAIQMAKEMDQMQHVQMSPNPDGKDVELKPANPEKDQKEADEKAKKVKEKYAADMAKPFSC</sequence>
<feature type="region of interest" description="Disordered" evidence="1">
    <location>
        <begin position="158"/>
        <end position="210"/>
    </location>
</feature>
<name>A0A8R1DJP7_CAEJA</name>
<feature type="transmembrane region" description="Helical" evidence="2">
    <location>
        <begin position="58"/>
        <end position="76"/>
    </location>
</feature>
<protein>
    <submittedName>
        <fullName evidence="3">Uncharacterized protein</fullName>
    </submittedName>
</protein>
<keyword evidence="2" id="KW-1133">Transmembrane helix</keyword>
<dbReference type="AlphaFoldDB" id="A0A8R1DJP7"/>
<accession>A0A8R1DJP7</accession>
<keyword evidence="4" id="KW-1185">Reference proteome</keyword>
<evidence type="ECO:0000256" key="2">
    <source>
        <dbReference type="SAM" id="Phobius"/>
    </source>
</evidence>
<evidence type="ECO:0000313" key="4">
    <source>
        <dbReference type="Proteomes" id="UP000005237"/>
    </source>
</evidence>
<dbReference type="Proteomes" id="UP000005237">
    <property type="component" value="Unassembled WGS sequence"/>
</dbReference>
<feature type="compositionally biased region" description="Basic and acidic residues" evidence="1">
    <location>
        <begin position="171"/>
        <end position="201"/>
    </location>
</feature>
<organism evidence="3 4">
    <name type="scientific">Caenorhabditis japonica</name>
    <dbReference type="NCBI Taxonomy" id="281687"/>
    <lineage>
        <taxon>Eukaryota</taxon>
        <taxon>Metazoa</taxon>
        <taxon>Ecdysozoa</taxon>
        <taxon>Nematoda</taxon>
        <taxon>Chromadorea</taxon>
        <taxon>Rhabditida</taxon>
        <taxon>Rhabditina</taxon>
        <taxon>Rhabditomorpha</taxon>
        <taxon>Rhabditoidea</taxon>
        <taxon>Rhabditidae</taxon>
        <taxon>Peloderinae</taxon>
        <taxon>Caenorhabditis</taxon>
    </lineage>
</organism>
<proteinExistence type="predicted"/>
<reference evidence="3" key="2">
    <citation type="submission" date="2022-06" db="UniProtKB">
        <authorList>
            <consortium name="EnsemblMetazoa"/>
        </authorList>
    </citation>
    <scope>IDENTIFICATION</scope>
    <source>
        <strain evidence="3">DF5081</strain>
    </source>
</reference>
<feature type="transmembrane region" description="Helical" evidence="2">
    <location>
        <begin position="32"/>
        <end position="52"/>
    </location>
</feature>
<reference evidence="4" key="1">
    <citation type="submission" date="2010-08" db="EMBL/GenBank/DDBJ databases">
        <authorList>
            <consortium name="Caenorhabditis japonica Sequencing Consortium"/>
            <person name="Wilson R.K."/>
        </authorList>
    </citation>
    <scope>NUCLEOTIDE SEQUENCE [LARGE SCALE GENOMIC DNA]</scope>
    <source>
        <strain evidence="4">DF5081</strain>
    </source>
</reference>
<dbReference type="EnsemblMetazoa" id="CJA04660.1">
    <property type="protein sequence ID" value="CJA04660.1"/>
    <property type="gene ID" value="WBGene00123864"/>
</dbReference>
<feature type="region of interest" description="Disordered" evidence="1">
    <location>
        <begin position="1"/>
        <end position="21"/>
    </location>
</feature>
<keyword evidence="2" id="KW-0472">Membrane</keyword>
<evidence type="ECO:0000313" key="3">
    <source>
        <dbReference type="EnsemblMetazoa" id="CJA04660.1"/>
    </source>
</evidence>
<keyword evidence="2" id="KW-0812">Transmembrane</keyword>